<dbReference type="AlphaFoldDB" id="A0A6A6R2M4"/>
<keyword evidence="2" id="KW-1185">Reference proteome</keyword>
<accession>A0A6A6R2M4</accession>
<dbReference type="Proteomes" id="UP000799750">
    <property type="component" value="Unassembled WGS sequence"/>
</dbReference>
<gene>
    <name evidence="1" type="ORF">BU16DRAFT_310222</name>
</gene>
<name>A0A6A6R2M4_9PEZI</name>
<sequence length="86" mass="9859">MIDHLVNFPCLYRTVTSSIMVLGRVLVHTPRPCLRPTQKQPSRSLCLAIFTLVVRLGASYLVSTSKFRQNPLLQNITIRRYKIEST</sequence>
<dbReference type="EMBL" id="MU004185">
    <property type="protein sequence ID" value="KAF2498975.1"/>
    <property type="molecule type" value="Genomic_DNA"/>
</dbReference>
<reference evidence="1" key="1">
    <citation type="journal article" date="2020" name="Stud. Mycol.">
        <title>101 Dothideomycetes genomes: a test case for predicting lifestyles and emergence of pathogens.</title>
        <authorList>
            <person name="Haridas S."/>
            <person name="Albert R."/>
            <person name="Binder M."/>
            <person name="Bloem J."/>
            <person name="Labutti K."/>
            <person name="Salamov A."/>
            <person name="Andreopoulos B."/>
            <person name="Baker S."/>
            <person name="Barry K."/>
            <person name="Bills G."/>
            <person name="Bluhm B."/>
            <person name="Cannon C."/>
            <person name="Castanera R."/>
            <person name="Culley D."/>
            <person name="Daum C."/>
            <person name="Ezra D."/>
            <person name="Gonzalez J."/>
            <person name="Henrissat B."/>
            <person name="Kuo A."/>
            <person name="Liang C."/>
            <person name="Lipzen A."/>
            <person name="Lutzoni F."/>
            <person name="Magnuson J."/>
            <person name="Mondo S."/>
            <person name="Nolan M."/>
            <person name="Ohm R."/>
            <person name="Pangilinan J."/>
            <person name="Park H.-J."/>
            <person name="Ramirez L."/>
            <person name="Alfaro M."/>
            <person name="Sun H."/>
            <person name="Tritt A."/>
            <person name="Yoshinaga Y."/>
            <person name="Zwiers L.-H."/>
            <person name="Turgeon B."/>
            <person name="Goodwin S."/>
            <person name="Spatafora J."/>
            <person name="Crous P."/>
            <person name="Grigoriev I."/>
        </authorList>
    </citation>
    <scope>NUCLEOTIDE SEQUENCE</scope>
    <source>
        <strain evidence="1">CBS 269.34</strain>
    </source>
</reference>
<protein>
    <submittedName>
        <fullName evidence="1">Uncharacterized protein</fullName>
    </submittedName>
</protein>
<evidence type="ECO:0000313" key="2">
    <source>
        <dbReference type="Proteomes" id="UP000799750"/>
    </source>
</evidence>
<evidence type="ECO:0000313" key="1">
    <source>
        <dbReference type="EMBL" id="KAF2498975.1"/>
    </source>
</evidence>
<organism evidence="1 2">
    <name type="scientific">Lophium mytilinum</name>
    <dbReference type="NCBI Taxonomy" id="390894"/>
    <lineage>
        <taxon>Eukaryota</taxon>
        <taxon>Fungi</taxon>
        <taxon>Dikarya</taxon>
        <taxon>Ascomycota</taxon>
        <taxon>Pezizomycotina</taxon>
        <taxon>Dothideomycetes</taxon>
        <taxon>Pleosporomycetidae</taxon>
        <taxon>Mytilinidiales</taxon>
        <taxon>Mytilinidiaceae</taxon>
        <taxon>Lophium</taxon>
    </lineage>
</organism>
<proteinExistence type="predicted"/>